<evidence type="ECO:0000256" key="2">
    <source>
        <dbReference type="ARBA" id="ARBA00012955"/>
    </source>
</evidence>
<proteinExistence type="inferred from homology"/>
<sequence>MIQGRIDDNIETIRKRFRVFVESSLPVVEYYELKGKVRKVSASSLWIDSLQVDALKPVDEVFETVKATFAPFHTEVSF</sequence>
<evidence type="ECO:0000256" key="6">
    <source>
        <dbReference type="RuleBase" id="RU003330"/>
    </source>
</evidence>
<dbReference type="InterPro" id="IPR000850">
    <property type="entry name" value="Adenylat/UMP-CMP_kin"/>
</dbReference>
<dbReference type="Gene3D" id="3.40.50.300">
    <property type="entry name" value="P-loop containing nucleotide triphosphate hydrolases"/>
    <property type="match status" value="1"/>
</dbReference>
<gene>
    <name evidence="7" type="ORF">BHM03_00025043</name>
</gene>
<keyword evidence="4" id="KW-0547">Nucleotide-binding</keyword>
<organism evidence="7">
    <name type="scientific">Ensete ventricosum</name>
    <name type="common">Abyssinian banana</name>
    <name type="synonym">Musa ensete</name>
    <dbReference type="NCBI Taxonomy" id="4639"/>
    <lineage>
        <taxon>Eukaryota</taxon>
        <taxon>Viridiplantae</taxon>
        <taxon>Streptophyta</taxon>
        <taxon>Embryophyta</taxon>
        <taxon>Tracheophyta</taxon>
        <taxon>Spermatophyta</taxon>
        <taxon>Magnoliopsida</taxon>
        <taxon>Liliopsida</taxon>
        <taxon>Zingiberales</taxon>
        <taxon>Musaceae</taxon>
        <taxon>Ensete</taxon>
    </lineage>
</organism>
<dbReference type="InterPro" id="IPR027417">
    <property type="entry name" value="P-loop_NTPase"/>
</dbReference>
<accession>A0A445MH30</accession>
<dbReference type="AlphaFoldDB" id="A0A445MH30"/>
<keyword evidence="5 6" id="KW-0418">Kinase</keyword>
<keyword evidence="3 6" id="KW-0808">Transferase</keyword>
<dbReference type="EMBL" id="KV875937">
    <property type="protein sequence ID" value="RZR73506.1"/>
    <property type="molecule type" value="Genomic_DNA"/>
</dbReference>
<evidence type="ECO:0000313" key="7">
    <source>
        <dbReference type="EMBL" id="RZR73506.1"/>
    </source>
</evidence>
<dbReference type="EC" id="2.7.4.3" evidence="2"/>
<evidence type="ECO:0000256" key="1">
    <source>
        <dbReference type="ARBA" id="ARBA00007220"/>
    </source>
</evidence>
<dbReference type="Proteomes" id="UP000290560">
    <property type="component" value="Unassembled WGS sequence"/>
</dbReference>
<reference evidence="7" key="1">
    <citation type="journal article" date="2018" name="Data Brief">
        <title>Genome sequence data from 17 accessions of Ensete ventricosum, a staple food crop for millions in Ethiopia.</title>
        <authorList>
            <person name="Yemataw Z."/>
            <person name="Muzemil S."/>
            <person name="Ambachew D."/>
            <person name="Tripathi L."/>
            <person name="Tesfaye K."/>
            <person name="Chala A."/>
            <person name="Farbos A."/>
            <person name="O'Neill P."/>
            <person name="Moore K."/>
            <person name="Grant M."/>
            <person name="Studholme D.J."/>
        </authorList>
    </citation>
    <scope>NUCLEOTIDE SEQUENCE [LARGE SCALE GENOMIC DNA]</scope>
    <source>
        <tissue evidence="7">Leaf</tissue>
    </source>
</reference>
<evidence type="ECO:0000256" key="3">
    <source>
        <dbReference type="ARBA" id="ARBA00022679"/>
    </source>
</evidence>
<evidence type="ECO:0000256" key="5">
    <source>
        <dbReference type="ARBA" id="ARBA00022777"/>
    </source>
</evidence>
<dbReference type="PRINTS" id="PR00094">
    <property type="entry name" value="ADENYLTKNASE"/>
</dbReference>
<name>A0A445MH30_ENSVE</name>
<evidence type="ECO:0000256" key="4">
    <source>
        <dbReference type="ARBA" id="ARBA00022741"/>
    </source>
</evidence>
<dbReference type="GO" id="GO:0004017">
    <property type="term" value="F:AMP kinase activity"/>
    <property type="evidence" value="ECO:0007669"/>
    <property type="project" value="UniProtKB-EC"/>
</dbReference>
<dbReference type="GO" id="GO:0005524">
    <property type="term" value="F:ATP binding"/>
    <property type="evidence" value="ECO:0007669"/>
    <property type="project" value="InterPro"/>
</dbReference>
<protein>
    <recommendedName>
        <fullName evidence="2">adenylate kinase</fullName>
        <ecNumber evidence="2">2.7.4.3</ecNumber>
    </recommendedName>
</protein>
<comment type="similarity">
    <text evidence="1 6">Belongs to the adenylate kinase family.</text>
</comment>